<feature type="region of interest" description="Disordered" evidence="2">
    <location>
        <begin position="1639"/>
        <end position="1660"/>
    </location>
</feature>
<dbReference type="EMBL" id="CP031264">
    <property type="protein sequence ID" value="AXI76214.1"/>
    <property type="molecule type" value="Genomic_DNA"/>
</dbReference>
<dbReference type="InterPro" id="IPR006530">
    <property type="entry name" value="YD"/>
</dbReference>
<evidence type="ECO:0000313" key="6">
    <source>
        <dbReference type="Proteomes" id="UP000249340"/>
    </source>
</evidence>
<dbReference type="NCBIfam" id="TIGR01643">
    <property type="entry name" value="YD_repeat_2x"/>
    <property type="match status" value="1"/>
</dbReference>
<sequence length="2103" mass="220002">MHQHLPLPRKRRGLQRGLTPVAGSLAVALTVSLLAGSEPAWATGTTPGAAPEAVSEAVKPAATQAADLASARVAARLSGKRVEALSERTETSTTWVNGDGSLTTELSAGPVRFQRDGQWTDVDLDLAAQADGSVAPRAHPEGLVLGGAGGARPKSLAEARKATARTLVTLGQGQEQVALQWKGGLPAPVLDGPRATYQDAVPGADVVVEATRSGFEQYVTVKQRPDTDGYTYTMPLKARGLKAEQQADGSVAFTDKKTGKRRAVMPAPVMWDATVDPVSGEHTHRARVAMEVVQRGSDVDLVFTPDAAFLADPTTVYPVTVDPSTAALGNVFDTYVQQGETVDWSADTELDLGNPGTKNADGTPRTARSFITWNTAPVSDALVMDAKLSLWDFHSGNTDCKLYSWEVWDSGKPSTASRWPAAQQPAWNAKYATSTETRGNSACTSAPAGWINADVTTLVQTWASAKNATSHMGLRATSEADSLSWKRVNSADNAKNPPKLTVTYNYRPKTGTDQQAGPPFFKGTDGTWYVNTTTPTLRDTFTDANNDKVDGTFQIFDNATGTQVGNVLVSPFVPSGQPASVTVPSGLLTNGKTYKFRTSPYDGTSYNTGWSPYAVFTVDTTAPSAPTSVTSTDYPSASWVKGAGQAGKFTATPPSGDQNGIEWSLDGTTWTKVATGGTTTPVTFTVTPAKAGTNTLQVRATDKAENKSEPVTYTFHVGPGGITLPDDGTRTAARVPLAAEADGAKYNAVSFSWRRGDADTWTTIPPGHVTNAGQALTAWPLTLTSGKSPALAWNATSTVDPDGTVQLRADFTGPSNAAVSSEPISVVVDRTASGAASENVGPGSVNLLTGDFAVSSTDASFFEMSVTRTASSRTPDAGAKQEGQAPIFGKEWTSGTVAETTDSDYTEIRKTSATSLDIATVDGDTITFTSNAAKTGWVPEPGSEDLTLKGSFTSGDFTLSDTDGTVTTFSKIGSAATTWTVSSSLLDGLTNSTTKVVSESVTVAGKTVARPKRIIASTSATTLATCEATPSTKGCRVLEFSYPTATTGTATVFGDYAGQVSQIRLWATAPGAGAATSAVVAQYAYDDQGRLREQWDPRISPALKTAYAYDSAGRVTTLTPPGELPWTFSYGQAGSSPAAGDGMLLKASRPTLTPGSADQTNGTATTTVVYGVPLTGSTAPEDLSAAKTAGWGQTDLPTDATAVFPADQVPASNTGTALTAGSYTRATLHYLNASGREVNTATPGHRISVIEYDRFGNSVRTLTAANRELALGTTQAQKDQLTALGINALSSGERAQLLSSTSVYSDDGLRETDTYGPLHEITLEAAVKSGSTTLAVAGTQVMARQHTVKKYDEGRPTDGTATVKNQVTQVTEGAQPRSWPDLLVETRQNQTVFDWVLGMPTKTVKDSGGLALTTTTAYDSQGRVTKTSLPASTGTDAGTTLTTYYTGDGTGTCAQRPEWADMICQTGPAAAITGGGSNPTQLPTTTTQYDLWGNDATVTETANSTTRTTTNAFDGAGRLTTVTVSGGTGTAVPAVTTSYDPANGQAVKLTSTAGGTITKAYDKLGRLISYTDADGGVTTTQYDTLGRPTKATDTVPSTTTYTYDTAIDPRGLSTSITDSVAGTFTARYDADGTLTTQTLPGGYTMTDQQNPAGTTTSRTYTRTSDGTVLVSDSITTTVHGQWATHTGTPGVTASQTYTYDKTGRLTQAQDTTPDAVCTTRTYTFDKNTNRKTVATATAQVGLDCTTAGATTTTSTYDSADRLVNTGYTYDAFGRTTALPGTTLAYYTNDLVRQQTAGTQRQTWTLDSALRFRGFTTETSNAGTWTQTASKLNHYDAESDNPRWIVEDTAAGTLTRNVDGIDGNLAATTTKTGGTVLQLTNLHGDVALQLPADTAIAPTVLDYDEYGNPRTDQPNARYAWLGGKQRSGETLTGLSLMGVRLYNPTTGRFLSIDPVPGGNANAYEYVQADPLNQYDLDGKRCWSCAWKSTKRFVKKNRVIIASVGAGVGCGLVISSTAGLGVAACGFIAGGVAGAAAKWAGNRKASRRDIATAGVKGMFGYGGGGVIIGGLGRAALKKGLTAAAKKILPSAAKHAKKTPTRHRKP</sequence>
<keyword evidence="1" id="KW-0677">Repeat</keyword>
<dbReference type="InterPro" id="IPR056823">
    <property type="entry name" value="TEN-like_YD-shell"/>
</dbReference>
<evidence type="ECO:0000256" key="1">
    <source>
        <dbReference type="ARBA" id="ARBA00022737"/>
    </source>
</evidence>
<evidence type="ECO:0000256" key="3">
    <source>
        <dbReference type="SAM" id="Phobius"/>
    </source>
</evidence>
<keyword evidence="3" id="KW-1133">Transmembrane helix</keyword>
<dbReference type="OrthoDB" id="5994822at2"/>
<dbReference type="KEGG" id="stri:C7M71_000705"/>
<name>A0A345SR59_9ACTN</name>
<feature type="transmembrane region" description="Helical" evidence="3">
    <location>
        <begin position="2016"/>
        <end position="2038"/>
    </location>
</feature>
<keyword evidence="3" id="KW-0812">Transmembrane</keyword>
<feature type="compositionally biased region" description="Polar residues" evidence="2">
    <location>
        <begin position="1639"/>
        <end position="1652"/>
    </location>
</feature>
<feature type="region of interest" description="Disordered" evidence="2">
    <location>
        <begin position="490"/>
        <end position="523"/>
    </location>
</feature>
<dbReference type="Proteomes" id="UP000249340">
    <property type="component" value="Chromosome"/>
</dbReference>
<dbReference type="PANTHER" id="PTHR32305:SF15">
    <property type="entry name" value="PROTEIN RHSA-RELATED"/>
    <property type="match status" value="1"/>
</dbReference>
<dbReference type="InterPro" id="IPR031325">
    <property type="entry name" value="RHS_repeat"/>
</dbReference>
<dbReference type="Pfam" id="PF25023">
    <property type="entry name" value="TEN_YD-shell"/>
    <property type="match status" value="1"/>
</dbReference>
<dbReference type="NCBIfam" id="TIGR03696">
    <property type="entry name" value="Rhs_assc_core"/>
    <property type="match status" value="1"/>
</dbReference>
<organism evidence="5 6">
    <name type="scientific">Peterkaempfera bronchialis</name>
    <dbReference type="NCBI Taxonomy" id="2126346"/>
    <lineage>
        <taxon>Bacteria</taxon>
        <taxon>Bacillati</taxon>
        <taxon>Actinomycetota</taxon>
        <taxon>Actinomycetes</taxon>
        <taxon>Kitasatosporales</taxon>
        <taxon>Streptomycetaceae</taxon>
        <taxon>Peterkaempfera</taxon>
    </lineage>
</organism>
<keyword evidence="6" id="KW-1185">Reference proteome</keyword>
<reference evidence="6" key="1">
    <citation type="submission" date="2018-07" db="EMBL/GenBank/DDBJ databases">
        <title>Streptacidiphilus bronchialis DSM 106435 chromosome.</title>
        <authorList>
            <person name="Batra D."/>
            <person name="Gulvik C.A."/>
        </authorList>
    </citation>
    <scope>NUCLEOTIDE SEQUENCE [LARGE SCALE GENOMIC DNA]</scope>
    <source>
        <strain evidence="6">DSM 106435</strain>
    </source>
</reference>
<gene>
    <name evidence="5" type="ORF">C7M71_000705</name>
</gene>
<dbReference type="InterPro" id="IPR050708">
    <property type="entry name" value="T6SS_VgrG/RHS"/>
</dbReference>
<keyword evidence="3" id="KW-0472">Membrane</keyword>
<feature type="domain" description="Teneurin-like YD-shell" evidence="4">
    <location>
        <begin position="1538"/>
        <end position="1779"/>
    </location>
</feature>
<dbReference type="Pfam" id="PF05593">
    <property type="entry name" value="RHS_repeat"/>
    <property type="match status" value="1"/>
</dbReference>
<accession>A0A345SR59</accession>
<dbReference type="InterPro" id="IPR022385">
    <property type="entry name" value="Rhs_assc_core"/>
</dbReference>
<evidence type="ECO:0000313" key="5">
    <source>
        <dbReference type="EMBL" id="AXI76214.1"/>
    </source>
</evidence>
<protein>
    <submittedName>
        <fullName evidence="5">Sugar-binding protein</fullName>
    </submittedName>
</protein>
<dbReference type="Gene3D" id="2.180.10.10">
    <property type="entry name" value="RHS repeat-associated core"/>
    <property type="match status" value="2"/>
</dbReference>
<evidence type="ECO:0000259" key="4">
    <source>
        <dbReference type="Pfam" id="PF25023"/>
    </source>
</evidence>
<dbReference type="PANTHER" id="PTHR32305">
    <property type="match status" value="1"/>
</dbReference>
<proteinExistence type="predicted"/>
<evidence type="ECO:0000256" key="2">
    <source>
        <dbReference type="SAM" id="MobiDB-lite"/>
    </source>
</evidence>
<dbReference type="NCBIfam" id="NF033679">
    <property type="entry name" value="DNRLRE_dom"/>
    <property type="match status" value="1"/>
</dbReference>